<dbReference type="Gene3D" id="2.40.50.100">
    <property type="match status" value="1"/>
</dbReference>
<accession>A0ABQ2CE64</accession>
<dbReference type="PROSITE" id="PS50968">
    <property type="entry name" value="BIOTINYL_LIPOYL"/>
    <property type="match status" value="1"/>
</dbReference>
<dbReference type="Gene3D" id="3.30.470.20">
    <property type="entry name" value="ATP-grasp fold, B domain"/>
    <property type="match status" value="1"/>
</dbReference>
<evidence type="ECO:0000313" key="12">
    <source>
        <dbReference type="EMBL" id="GGI78196.1"/>
    </source>
</evidence>
<dbReference type="Pfam" id="PF02626">
    <property type="entry name" value="CT_A_B"/>
    <property type="match status" value="1"/>
</dbReference>
<feature type="domain" description="Biotin carboxylation" evidence="11">
    <location>
        <begin position="3"/>
        <end position="453"/>
    </location>
</feature>
<feature type="compositionally biased region" description="Acidic residues" evidence="8">
    <location>
        <begin position="1255"/>
        <end position="1267"/>
    </location>
</feature>
<keyword evidence="5 7" id="KW-0067">ATP-binding</keyword>
<dbReference type="PROSITE" id="PS00188">
    <property type="entry name" value="BIOTIN"/>
    <property type="match status" value="1"/>
</dbReference>
<name>A0ABQ2CE64_9MICC</name>
<dbReference type="PANTHER" id="PTHR18866">
    <property type="entry name" value="CARBOXYLASE:PYRUVATE/ACETYL-COA/PROPIONYL-COA CARBOXYLASE"/>
    <property type="match status" value="1"/>
</dbReference>
<protein>
    <submittedName>
        <fullName evidence="12">Urea carboxylase</fullName>
    </submittedName>
</protein>
<dbReference type="Pfam" id="PF02682">
    <property type="entry name" value="CT_C_D"/>
    <property type="match status" value="1"/>
</dbReference>
<dbReference type="SMART" id="SM00796">
    <property type="entry name" value="AHS1"/>
    <property type="match status" value="1"/>
</dbReference>
<dbReference type="SUPFAM" id="SSF52440">
    <property type="entry name" value="PreATP-grasp domain"/>
    <property type="match status" value="1"/>
</dbReference>
<dbReference type="InterPro" id="IPR005482">
    <property type="entry name" value="Biotin_COase_C"/>
</dbReference>
<dbReference type="Pfam" id="PF00364">
    <property type="entry name" value="Biotin_lipoyl"/>
    <property type="match status" value="1"/>
</dbReference>
<evidence type="ECO:0000313" key="13">
    <source>
        <dbReference type="Proteomes" id="UP000658754"/>
    </source>
</evidence>
<dbReference type="InterPro" id="IPR011054">
    <property type="entry name" value="Rudment_hybrid_motif"/>
</dbReference>
<dbReference type="PANTHER" id="PTHR18866:SF128">
    <property type="entry name" value="UREA AMIDOLYASE"/>
    <property type="match status" value="1"/>
</dbReference>
<dbReference type="NCBIfam" id="TIGR02712">
    <property type="entry name" value="urea_carbox"/>
    <property type="match status" value="1"/>
</dbReference>
<dbReference type="InterPro" id="IPR014084">
    <property type="entry name" value="Urea_COase"/>
</dbReference>
<keyword evidence="13" id="KW-1185">Reference proteome</keyword>
<evidence type="ECO:0000256" key="6">
    <source>
        <dbReference type="ARBA" id="ARBA00023267"/>
    </source>
</evidence>
<keyword evidence="6" id="KW-0092">Biotin</keyword>
<evidence type="ECO:0000256" key="4">
    <source>
        <dbReference type="ARBA" id="ARBA00022801"/>
    </source>
</evidence>
<dbReference type="Pfam" id="PF02785">
    <property type="entry name" value="Biotin_carb_C"/>
    <property type="match status" value="1"/>
</dbReference>
<dbReference type="InterPro" id="IPR003833">
    <property type="entry name" value="CT_C_D"/>
</dbReference>
<dbReference type="InterPro" id="IPR000089">
    <property type="entry name" value="Biotin_lipoyl"/>
</dbReference>
<dbReference type="Gene3D" id="3.30.1360.40">
    <property type="match status" value="1"/>
</dbReference>
<reference evidence="13" key="1">
    <citation type="journal article" date="2019" name="Int. J. Syst. Evol. Microbiol.">
        <title>The Global Catalogue of Microorganisms (GCM) 10K type strain sequencing project: providing services to taxonomists for standard genome sequencing and annotation.</title>
        <authorList>
            <consortium name="The Broad Institute Genomics Platform"/>
            <consortium name="The Broad Institute Genome Sequencing Center for Infectious Disease"/>
            <person name="Wu L."/>
            <person name="Ma J."/>
        </authorList>
    </citation>
    <scope>NUCLEOTIDE SEQUENCE [LARGE SCALE GENOMIC DNA]</scope>
    <source>
        <strain evidence="13">CGMCC 1.3601</strain>
    </source>
</reference>
<dbReference type="Pfam" id="PF02786">
    <property type="entry name" value="CPSase_L_D2"/>
    <property type="match status" value="1"/>
</dbReference>
<feature type="region of interest" description="Disordered" evidence="8">
    <location>
        <begin position="788"/>
        <end position="832"/>
    </location>
</feature>
<evidence type="ECO:0000256" key="5">
    <source>
        <dbReference type="ARBA" id="ARBA00022840"/>
    </source>
</evidence>
<feature type="domain" description="ATP-grasp" evidence="10">
    <location>
        <begin position="122"/>
        <end position="319"/>
    </location>
</feature>
<keyword evidence="3 7" id="KW-0547">Nucleotide-binding</keyword>
<comment type="cofactor">
    <cofactor evidence="1">
        <name>biotin</name>
        <dbReference type="ChEBI" id="CHEBI:57586"/>
    </cofactor>
</comment>
<dbReference type="SUPFAM" id="SSF56059">
    <property type="entry name" value="Glutathione synthetase ATP-binding domain-like"/>
    <property type="match status" value="1"/>
</dbReference>
<dbReference type="InterPro" id="IPR050856">
    <property type="entry name" value="Biotin_carboxylase_complex"/>
</dbReference>
<dbReference type="PROSITE" id="PS50979">
    <property type="entry name" value="BC"/>
    <property type="match status" value="1"/>
</dbReference>
<organism evidence="12 13">
    <name type="scientific">Pseudarthrobacter scleromae</name>
    <dbReference type="NCBI Taxonomy" id="158897"/>
    <lineage>
        <taxon>Bacteria</taxon>
        <taxon>Bacillati</taxon>
        <taxon>Actinomycetota</taxon>
        <taxon>Actinomycetes</taxon>
        <taxon>Micrococcales</taxon>
        <taxon>Micrococcaceae</taxon>
        <taxon>Pseudarthrobacter</taxon>
    </lineage>
</organism>
<comment type="caution">
    <text evidence="12">The sequence shown here is derived from an EMBL/GenBank/DDBJ whole genome shotgun (WGS) entry which is preliminary data.</text>
</comment>
<dbReference type="PROSITE" id="PS00867">
    <property type="entry name" value="CPSASE_2"/>
    <property type="match status" value="1"/>
</dbReference>
<dbReference type="InterPro" id="IPR011764">
    <property type="entry name" value="Biotin_carboxylation_dom"/>
</dbReference>
<dbReference type="SUPFAM" id="SSF160467">
    <property type="entry name" value="PH0987 N-terminal domain-like"/>
    <property type="match status" value="1"/>
</dbReference>
<dbReference type="EMBL" id="BMKV01000002">
    <property type="protein sequence ID" value="GGI78196.1"/>
    <property type="molecule type" value="Genomic_DNA"/>
</dbReference>
<gene>
    <name evidence="12" type="ORF">GCM10007175_14250</name>
</gene>
<dbReference type="Gene3D" id="2.40.100.10">
    <property type="entry name" value="Cyclophilin-like"/>
    <property type="match status" value="2"/>
</dbReference>
<dbReference type="SMART" id="SM00797">
    <property type="entry name" value="AHS2"/>
    <property type="match status" value="1"/>
</dbReference>
<feature type="compositionally biased region" description="Low complexity" evidence="8">
    <location>
        <begin position="794"/>
        <end position="803"/>
    </location>
</feature>
<evidence type="ECO:0000256" key="3">
    <source>
        <dbReference type="ARBA" id="ARBA00022741"/>
    </source>
</evidence>
<evidence type="ECO:0000256" key="1">
    <source>
        <dbReference type="ARBA" id="ARBA00001953"/>
    </source>
</evidence>
<dbReference type="RefSeq" id="WP_229675270.1">
    <property type="nucleotide sequence ID" value="NZ_BMKV01000002.1"/>
</dbReference>
<evidence type="ECO:0000256" key="2">
    <source>
        <dbReference type="ARBA" id="ARBA00022598"/>
    </source>
</evidence>
<sequence>MSTFDTLLVANRGEIACRIIESARKLGLRTVAVFSEADRGAKHVRLADEAVLLGPAPAKESYLRVDALLDAARSTGAGAIHPGYGFLSEDAAFAEAVEAAGLVFVGPTAEQLRIFGTKHTARDAAKAAGVPMIAGSGLLADVEQAVAAGAAIGFPLMLKATGGGGGIGMTVCRDEAELAESFPRVARLAGASFGTAGVFAERYVENARHIEVQVFGDGAGRVVSLGDRDCSLQRRHQKVLEEAPAPDLPDALREELHRSSRALCASLNYRSAGTVEFVYDSARREASFLEVNARLQVEHPVTEAVTGVDLVEWMLRLAQGGTEAEAVLADRPDSLPVSGHAVEARVYAEDPARGFQPSAGTVTNAVYPSSGDVRVDAWAETGTEVSTNYDPLLGKVITSGRDRTEAFDRLAAALAGTRIDGIETNLGMLRAATGLDVVRTVQHSTSTLDNVGDPEPRITVGRPGLQTSVQDWPGRTGLWQIGVPPSGPMDDLSFRLGNTALGNPEGAPGLEFTMTGPSLTFTHPTTVCVTGAEVTVTVDGQEVPAWTPVTVPAGGTLDAGTASGAGLRGYILFQGGLDIPQYLGSASTFTLGQFGGHAGRVLRAGDVLRTAAPAAGGGSEKMTAAAVPVDSRPALASTWELAVTEGPHGAPEFFRREDIDELYASEYEVHFNSARTGVRLIGPKPRWARTDGGEAGLHPSNIHDTAYSVGALDFTGDTPILLGPDGPSLGGFVCPVTVVTAERWKLGQLRPGDKVRFVPVSVSQAPSASDLGPGRQLVLPGDAGWSGTFPPSLPAAAPAPGAGRPERTARGDGDDGVLGRVPEGPGRPAVTYRRSGDDNLLVEYGEMVLDLGLRARVHALHQHIEQLRVPGIVDLTPGIRSLQIKVDPSVLATRKLLGLVREIEAALPASSELVVPSRAVRLPLSWDDPATREAIERYMAGVRDDAPWCPWNIEFIRRINGLDSVNDVFDTVFNAEYLVLGLGDVYLGAPVATPLDPRHRLVTTKYNPARTWTPENAVGIGGAYMCIYGMEGPGGYQFVGRTTQVWSRYADSAPFEPGSPWLLRFFDRISWYPVSPEELLDLRADMAAGRGRGVEVEDGTFSLAEHEVFLEENRESIAAFRDKQGAAFAVERQAWADAGEFDRAEALAAVVSPVVDDVAVPDGGSLVAAPFAASVWKVDVKAGDRVVQGQPLVSLEAMKMETVLEAPCDGVVLRVLPAAGSQVVAGEAVVVLGAGDAETQYPETQYPETQNPETQEVEAPELEEATV</sequence>
<dbReference type="InterPro" id="IPR003778">
    <property type="entry name" value="CT_A_B"/>
</dbReference>
<evidence type="ECO:0000259" key="9">
    <source>
        <dbReference type="PROSITE" id="PS50968"/>
    </source>
</evidence>
<dbReference type="InterPro" id="IPR029000">
    <property type="entry name" value="Cyclophilin-like_dom_sf"/>
</dbReference>
<dbReference type="PROSITE" id="PS00866">
    <property type="entry name" value="CPSASE_1"/>
    <property type="match status" value="1"/>
</dbReference>
<dbReference type="InterPro" id="IPR005479">
    <property type="entry name" value="CPAse_ATP-bd"/>
</dbReference>
<dbReference type="CDD" id="cd06850">
    <property type="entry name" value="biotinyl_domain"/>
    <property type="match status" value="1"/>
</dbReference>
<dbReference type="SUPFAM" id="SSF51230">
    <property type="entry name" value="Single hybrid motif"/>
    <property type="match status" value="1"/>
</dbReference>
<evidence type="ECO:0000256" key="7">
    <source>
        <dbReference type="PROSITE-ProRule" id="PRU00409"/>
    </source>
</evidence>
<dbReference type="Proteomes" id="UP000658754">
    <property type="component" value="Unassembled WGS sequence"/>
</dbReference>
<evidence type="ECO:0000256" key="8">
    <source>
        <dbReference type="SAM" id="MobiDB-lite"/>
    </source>
</evidence>
<dbReference type="InterPro" id="IPR011761">
    <property type="entry name" value="ATP-grasp"/>
</dbReference>
<dbReference type="Pfam" id="PF00289">
    <property type="entry name" value="Biotin_carb_N"/>
    <property type="match status" value="1"/>
</dbReference>
<feature type="region of interest" description="Disordered" evidence="8">
    <location>
        <begin position="1242"/>
        <end position="1267"/>
    </location>
</feature>
<dbReference type="PROSITE" id="PS50975">
    <property type="entry name" value="ATP_GRASP"/>
    <property type="match status" value="1"/>
</dbReference>
<dbReference type="InterPro" id="IPR011053">
    <property type="entry name" value="Single_hybrid_motif"/>
</dbReference>
<feature type="domain" description="Lipoyl-binding" evidence="9">
    <location>
        <begin position="1155"/>
        <end position="1233"/>
    </location>
</feature>
<keyword evidence="4" id="KW-0378">Hydrolase</keyword>
<proteinExistence type="predicted"/>
<dbReference type="SUPFAM" id="SSF51246">
    <property type="entry name" value="Rudiment single hybrid motif"/>
    <property type="match status" value="1"/>
</dbReference>
<dbReference type="InterPro" id="IPR001882">
    <property type="entry name" value="Biotin_BS"/>
</dbReference>
<feature type="compositionally biased region" description="Basic and acidic residues" evidence="8">
    <location>
        <begin position="804"/>
        <end position="813"/>
    </location>
</feature>
<dbReference type="SUPFAM" id="SSF50891">
    <property type="entry name" value="Cyclophilin-like"/>
    <property type="match status" value="2"/>
</dbReference>
<dbReference type="InterPro" id="IPR005481">
    <property type="entry name" value="BC-like_N"/>
</dbReference>
<keyword evidence="2" id="KW-0436">Ligase</keyword>
<dbReference type="SMART" id="SM00878">
    <property type="entry name" value="Biotin_carb_C"/>
    <property type="match status" value="1"/>
</dbReference>
<dbReference type="NCBIfam" id="TIGR00724">
    <property type="entry name" value="urea_amlyse_rel"/>
    <property type="match status" value="1"/>
</dbReference>
<evidence type="ECO:0000259" key="10">
    <source>
        <dbReference type="PROSITE" id="PS50975"/>
    </source>
</evidence>
<dbReference type="InterPro" id="IPR016185">
    <property type="entry name" value="PreATP-grasp_dom_sf"/>
</dbReference>
<feature type="compositionally biased region" description="Polar residues" evidence="8">
    <location>
        <begin position="1242"/>
        <end position="1254"/>
    </location>
</feature>
<evidence type="ECO:0000259" key="11">
    <source>
        <dbReference type="PROSITE" id="PS50979"/>
    </source>
</evidence>